<feature type="domain" description="PatA-like N-terminal" evidence="1">
    <location>
        <begin position="116"/>
        <end position="172"/>
    </location>
</feature>
<feature type="non-terminal residue" evidence="2">
    <location>
        <position position="1"/>
    </location>
</feature>
<accession>A0A9D6V329</accession>
<proteinExistence type="predicted"/>
<dbReference type="InterPro" id="IPR025497">
    <property type="entry name" value="PatA-like_N"/>
</dbReference>
<dbReference type="AlphaFoldDB" id="A0A9D6V329"/>
<reference evidence="2" key="1">
    <citation type="submission" date="2020-07" db="EMBL/GenBank/DDBJ databases">
        <title>Huge and variable diversity of episymbiotic CPR bacteria and DPANN archaea in groundwater ecosystems.</title>
        <authorList>
            <person name="He C.Y."/>
            <person name="Keren R."/>
            <person name="Whittaker M."/>
            <person name="Farag I.F."/>
            <person name="Doudna J."/>
            <person name="Cate J.H.D."/>
            <person name="Banfield J.F."/>
        </authorList>
    </citation>
    <scope>NUCLEOTIDE SEQUENCE</scope>
    <source>
        <strain evidence="2">NC_groundwater_1664_Pr3_B-0.1um_52_9</strain>
    </source>
</reference>
<dbReference type="Proteomes" id="UP000807825">
    <property type="component" value="Unassembled WGS sequence"/>
</dbReference>
<comment type="caution">
    <text evidence="2">The sequence shown here is derived from an EMBL/GenBank/DDBJ whole genome shotgun (WGS) entry which is preliminary data.</text>
</comment>
<gene>
    <name evidence="2" type="ORF">HY912_09710</name>
</gene>
<sequence>KTLDSLDIPTYKKGFGSDLHPSVMDFLVRETIRDESLIKLAASCETILEETALHIMANWKNQEVFNAIAENRKLLERSPAVSEKLAAQILDPDLKKQLEIFEESMLLGQSEVKVEGPLDVCGIGGLMRAARHGMRSGTIVLESAGSSGRIYFKRGRIIGATWGDAEGIPALEQILSTKDLRFRYLLRTYFHLENLDPAAADEVLERPGAGPEPRTSDKTGLRLISGSLQAMDVFEALSAIEGTPAPVGMTVICEEGSGEIYRDKSRILNALVNGKEGPLHSMAALVSWNGIRFLMRPAGDDFPVAIDKPLLEFFTEAIKLIPSEMARVSRPGELPEWELSESEYESLYNKVLNMGVAEKIKLALMGNKEARDILVRDSNRMVAVAVVKSPKIQESEIESISKSRQVSEEVLRHIAATKEWVKSYSIKLNLVSNSKTPIPIAMRFLVQIREPDLRRLAKSKNVSAAVATHARRLLDAKGGTH</sequence>
<evidence type="ECO:0000313" key="3">
    <source>
        <dbReference type="Proteomes" id="UP000807825"/>
    </source>
</evidence>
<dbReference type="Pfam" id="PF14332">
    <property type="entry name" value="DUF4388"/>
    <property type="match status" value="1"/>
</dbReference>
<evidence type="ECO:0000313" key="2">
    <source>
        <dbReference type="EMBL" id="MBI5249760.1"/>
    </source>
</evidence>
<evidence type="ECO:0000259" key="1">
    <source>
        <dbReference type="Pfam" id="PF14332"/>
    </source>
</evidence>
<name>A0A9D6V329_9BACT</name>
<protein>
    <submittedName>
        <fullName evidence="2">DUF4388 domain-containing protein</fullName>
    </submittedName>
</protein>
<dbReference type="EMBL" id="JACRDE010000261">
    <property type="protein sequence ID" value="MBI5249760.1"/>
    <property type="molecule type" value="Genomic_DNA"/>
</dbReference>
<organism evidence="2 3">
    <name type="scientific">Desulfomonile tiedjei</name>
    <dbReference type="NCBI Taxonomy" id="2358"/>
    <lineage>
        <taxon>Bacteria</taxon>
        <taxon>Pseudomonadati</taxon>
        <taxon>Thermodesulfobacteriota</taxon>
        <taxon>Desulfomonilia</taxon>
        <taxon>Desulfomonilales</taxon>
        <taxon>Desulfomonilaceae</taxon>
        <taxon>Desulfomonile</taxon>
    </lineage>
</organism>